<evidence type="ECO:0000313" key="2">
    <source>
        <dbReference type="Proteomes" id="UP000001396"/>
    </source>
</evidence>
<protein>
    <submittedName>
        <fullName evidence="1">Uncharacterized protein</fullName>
    </submittedName>
</protein>
<name>D3B546_HETP5</name>
<dbReference type="EMBL" id="ADBJ01000015">
    <property type="protein sequence ID" value="EFA83411.1"/>
    <property type="molecule type" value="Genomic_DNA"/>
</dbReference>
<dbReference type="GeneID" id="31359044"/>
<proteinExistence type="predicted"/>
<sequence length="169" mass="18621">MNGLLVDSFILSSTKHNDASTPPPVTPQATTLPPILNQASSESNEQFITPEGGNCSRELMYPNSPLGLTNGDRFQFSFIDHCDNIANQKQLQPFSVNNMKPSFSNPGGLIINKKGFVYFNPSWLTTPIEFQLTCQPGGHNYAFTKDNIFISIEFVLGRPISTIYLGTDS</sequence>
<evidence type="ECO:0000313" key="1">
    <source>
        <dbReference type="EMBL" id="EFA83411.1"/>
    </source>
</evidence>
<keyword evidence="2" id="KW-1185">Reference proteome</keyword>
<dbReference type="InParanoid" id="D3B546"/>
<comment type="caution">
    <text evidence="1">The sequence shown here is derived from an EMBL/GenBank/DDBJ whole genome shotgun (WGS) entry which is preliminary data.</text>
</comment>
<reference evidence="1 2" key="1">
    <citation type="journal article" date="2011" name="Genome Res.">
        <title>Phylogeny-wide analysis of social amoeba genomes highlights ancient origins for complex intercellular communication.</title>
        <authorList>
            <person name="Heidel A.J."/>
            <person name="Lawal H.M."/>
            <person name="Felder M."/>
            <person name="Schilde C."/>
            <person name="Helps N.R."/>
            <person name="Tunggal B."/>
            <person name="Rivero F."/>
            <person name="John U."/>
            <person name="Schleicher M."/>
            <person name="Eichinger L."/>
            <person name="Platzer M."/>
            <person name="Noegel A.A."/>
            <person name="Schaap P."/>
            <person name="Gloeckner G."/>
        </authorList>
    </citation>
    <scope>NUCLEOTIDE SEQUENCE [LARGE SCALE GENOMIC DNA]</scope>
    <source>
        <strain evidence="2">ATCC 26659 / Pp 5 / PN500</strain>
    </source>
</reference>
<gene>
    <name evidence="1" type="ORF">PPL_03557</name>
</gene>
<dbReference type="AlphaFoldDB" id="D3B546"/>
<accession>D3B546</accession>
<dbReference type="Proteomes" id="UP000001396">
    <property type="component" value="Unassembled WGS sequence"/>
</dbReference>
<dbReference type="RefSeq" id="XP_020435528.1">
    <property type="nucleotide sequence ID" value="XM_020574486.1"/>
</dbReference>
<organism evidence="1 2">
    <name type="scientific">Heterostelium pallidum (strain ATCC 26659 / Pp 5 / PN500)</name>
    <name type="common">Cellular slime mold</name>
    <name type="synonym">Polysphondylium pallidum</name>
    <dbReference type="NCBI Taxonomy" id="670386"/>
    <lineage>
        <taxon>Eukaryota</taxon>
        <taxon>Amoebozoa</taxon>
        <taxon>Evosea</taxon>
        <taxon>Eumycetozoa</taxon>
        <taxon>Dictyostelia</taxon>
        <taxon>Acytosteliales</taxon>
        <taxon>Acytosteliaceae</taxon>
        <taxon>Heterostelium</taxon>
    </lineage>
</organism>